<dbReference type="SMART" id="SM00046">
    <property type="entry name" value="DAGKc"/>
    <property type="match status" value="1"/>
</dbReference>
<proteinExistence type="predicted"/>
<gene>
    <name evidence="2" type="ORF">ZIOFF_018217</name>
</gene>
<dbReference type="GO" id="GO:0004143">
    <property type="term" value="F:ATP-dependent diacylglycerol kinase activity"/>
    <property type="evidence" value="ECO:0007669"/>
    <property type="project" value="InterPro"/>
</dbReference>
<dbReference type="SUPFAM" id="SSF111331">
    <property type="entry name" value="NAD kinase/diacylglycerol kinase-like"/>
    <property type="match status" value="1"/>
</dbReference>
<reference evidence="2 3" key="1">
    <citation type="submission" date="2020-08" db="EMBL/GenBank/DDBJ databases">
        <title>Plant Genome Project.</title>
        <authorList>
            <person name="Zhang R.-G."/>
        </authorList>
    </citation>
    <scope>NUCLEOTIDE SEQUENCE [LARGE SCALE GENOMIC DNA]</scope>
    <source>
        <tissue evidence="2">Rhizome</tissue>
    </source>
</reference>
<accession>A0A8J5HWA9</accession>
<name>A0A8J5HWA9_ZINOF</name>
<evidence type="ECO:0000259" key="1">
    <source>
        <dbReference type="PROSITE" id="PS50146"/>
    </source>
</evidence>
<dbReference type="InterPro" id="IPR017438">
    <property type="entry name" value="ATP-NAD_kinase_N"/>
</dbReference>
<dbReference type="PANTHER" id="PTHR11255:SF98">
    <property type="entry name" value="DIACYLGLYCEROL KINASE 5"/>
    <property type="match status" value="1"/>
</dbReference>
<dbReference type="PROSITE" id="PS50146">
    <property type="entry name" value="DAGK"/>
    <property type="match status" value="1"/>
</dbReference>
<feature type="domain" description="DAGKc" evidence="1">
    <location>
        <begin position="34"/>
        <end position="153"/>
    </location>
</feature>
<organism evidence="2 3">
    <name type="scientific">Zingiber officinale</name>
    <name type="common">Ginger</name>
    <name type="synonym">Amomum zingiber</name>
    <dbReference type="NCBI Taxonomy" id="94328"/>
    <lineage>
        <taxon>Eukaryota</taxon>
        <taxon>Viridiplantae</taxon>
        <taxon>Streptophyta</taxon>
        <taxon>Embryophyta</taxon>
        <taxon>Tracheophyta</taxon>
        <taxon>Spermatophyta</taxon>
        <taxon>Magnoliopsida</taxon>
        <taxon>Liliopsida</taxon>
        <taxon>Zingiberales</taxon>
        <taxon>Zingiberaceae</taxon>
        <taxon>Zingiber</taxon>
    </lineage>
</organism>
<dbReference type="GO" id="GO:0016020">
    <property type="term" value="C:membrane"/>
    <property type="evidence" value="ECO:0007669"/>
    <property type="project" value="TreeGrafter"/>
</dbReference>
<dbReference type="FunFam" id="3.40.50.10330:FF:000016">
    <property type="entry name" value="Diacylglycerol kinase"/>
    <property type="match status" value="1"/>
</dbReference>
<dbReference type="Proteomes" id="UP000734854">
    <property type="component" value="Unassembled WGS sequence"/>
</dbReference>
<comment type="caution">
    <text evidence="2">The sequence shown here is derived from an EMBL/GenBank/DDBJ whole genome shotgun (WGS) entry which is preliminary data.</text>
</comment>
<dbReference type="Pfam" id="PF00781">
    <property type="entry name" value="DAGK_cat"/>
    <property type="match status" value="1"/>
</dbReference>
<keyword evidence="3" id="KW-1185">Reference proteome</keyword>
<dbReference type="InterPro" id="IPR016064">
    <property type="entry name" value="NAD/diacylglycerol_kinase_sf"/>
</dbReference>
<protein>
    <recommendedName>
        <fullName evidence="1">DAGKc domain-containing protein</fullName>
    </recommendedName>
</protein>
<dbReference type="InterPro" id="IPR001206">
    <property type="entry name" value="Diacylglycerol_kinase_cat_dom"/>
</dbReference>
<sequence>MEEGSPQLCLPLRDFYIPSYIIVPETEREDIKEEPTCPVIVFVNSRSGGQLGGDLIKTYRELLNIVQVFDLGEEAPDKVLYRLYANFEKLKSEGDRLAEHIEKKLRLIVAGGDGTAGWLLGVVCDLKLVQPPPIATVPLGTGNNLPFSFGWVG</sequence>
<dbReference type="EMBL" id="JACMSC010000005">
    <property type="protein sequence ID" value="KAG6521151.1"/>
    <property type="molecule type" value="Genomic_DNA"/>
</dbReference>
<dbReference type="AlphaFoldDB" id="A0A8J5HWA9"/>
<dbReference type="InterPro" id="IPR037607">
    <property type="entry name" value="DGK"/>
</dbReference>
<dbReference type="PANTHER" id="PTHR11255">
    <property type="entry name" value="DIACYLGLYCEROL KINASE"/>
    <property type="match status" value="1"/>
</dbReference>
<evidence type="ECO:0000313" key="3">
    <source>
        <dbReference type="Proteomes" id="UP000734854"/>
    </source>
</evidence>
<dbReference type="Gene3D" id="3.40.50.10330">
    <property type="entry name" value="Probable inorganic polyphosphate/atp-NAD kinase, domain 1"/>
    <property type="match status" value="1"/>
</dbReference>
<dbReference type="GO" id="GO:0007165">
    <property type="term" value="P:signal transduction"/>
    <property type="evidence" value="ECO:0007669"/>
    <property type="project" value="InterPro"/>
</dbReference>
<evidence type="ECO:0000313" key="2">
    <source>
        <dbReference type="EMBL" id="KAG6521151.1"/>
    </source>
</evidence>